<dbReference type="RefSeq" id="WP_184304275.1">
    <property type="nucleotide sequence ID" value="NZ_JACHLP010000012.1"/>
</dbReference>
<dbReference type="InterPro" id="IPR036068">
    <property type="entry name" value="Nicotinate_pribotase-like_C"/>
</dbReference>
<dbReference type="PANTHER" id="PTHR43816">
    <property type="entry name" value="NICOTINAMIDE PHOSPHORIBOSYLTRANSFERASE"/>
    <property type="match status" value="1"/>
</dbReference>
<name>A0A840LH09_9BURK</name>
<proteinExistence type="inferred from homology"/>
<dbReference type="PIRSF" id="PIRSF005943">
    <property type="entry name" value="NMPRT"/>
    <property type="match status" value="1"/>
</dbReference>
<dbReference type="EC" id="2.4.2.12" evidence="6"/>
<evidence type="ECO:0000259" key="8">
    <source>
        <dbReference type="Pfam" id="PF04095"/>
    </source>
</evidence>
<organism evidence="9 10">
    <name type="scientific">Roseateles oligotrophus</name>
    <dbReference type="NCBI Taxonomy" id="1769250"/>
    <lineage>
        <taxon>Bacteria</taxon>
        <taxon>Pseudomonadati</taxon>
        <taxon>Pseudomonadota</taxon>
        <taxon>Betaproteobacteria</taxon>
        <taxon>Burkholderiales</taxon>
        <taxon>Sphaerotilaceae</taxon>
        <taxon>Roseateles</taxon>
    </lineage>
</organism>
<feature type="domain" description="Nicotinate/nicotinamide phosphoribosyltransferase" evidence="8">
    <location>
        <begin position="191"/>
        <end position="476"/>
    </location>
</feature>
<evidence type="ECO:0000256" key="6">
    <source>
        <dbReference type="ARBA" id="ARBA00035024"/>
    </source>
</evidence>
<evidence type="ECO:0000256" key="7">
    <source>
        <dbReference type="ARBA" id="ARBA00035036"/>
    </source>
</evidence>
<accession>A0A840LH09</accession>
<dbReference type="AlphaFoldDB" id="A0A840LH09"/>
<keyword evidence="4 9" id="KW-0808">Transferase</keyword>
<evidence type="ECO:0000256" key="2">
    <source>
        <dbReference type="ARBA" id="ARBA00022642"/>
    </source>
</evidence>
<gene>
    <name evidence="9" type="ORF">HNP55_004456</name>
</gene>
<evidence type="ECO:0000256" key="3">
    <source>
        <dbReference type="ARBA" id="ARBA00022676"/>
    </source>
</evidence>
<dbReference type="Gene3D" id="3.20.20.70">
    <property type="entry name" value="Aldolase class I"/>
    <property type="match status" value="1"/>
</dbReference>
<dbReference type="NCBIfam" id="NF006629">
    <property type="entry name" value="PRK09198.1"/>
    <property type="match status" value="1"/>
</dbReference>
<dbReference type="InterPro" id="IPR041525">
    <property type="entry name" value="N/Namide_PRibTrfase"/>
</dbReference>
<evidence type="ECO:0000256" key="1">
    <source>
        <dbReference type="ARBA" id="ARBA00010897"/>
    </source>
</evidence>
<dbReference type="InterPro" id="IPR013785">
    <property type="entry name" value="Aldolase_TIM"/>
</dbReference>
<sequence>MKINPLNLIDFYKSGHVFQYPEGTQKVYSNFTPRSDRLAPVLREGPGAFDGRVLFFGLQGFIKEFLIELFDQQFFQLPKEQAVRRYQRRMDNALGPGAVPVHHIEALHELGYLPVRIKALLEGSLVNLKVPVFTITETLPAFFWLVNYLETMLSNGVWKPMTVATIARQYRRLLEVFCEQTGADPSFIDWQAHDFSARGMANPEDASRCGAGHLVSFCGTDTVSAIDYVEDFYGADSDKELLGGSVPATEHSVMSMGGQLDEVSTFRRLITEVYPSGIVSIVSDTWDFWQVITHHAVTLKAEILARQPNALGQAKVVFRPDSGDPVLILTGYLDAELARDAAGEFLRDELGRYTVGHNGHLISDAERRGSVQCLWDIFGGTETAKGYKVLHERVGLIYGDSITLERAQQILSRLQAKGFASGNVVLGVGSYSYQYLTRDSFGMAMKATAGIVGGELRELSKDPKTDSGVKKSAVGLLRVEKVGGDYVLLDRQTPEQEAQGLLELVFENGKLLREQSFADIRARVRADA</sequence>
<dbReference type="PANTHER" id="PTHR43816:SF1">
    <property type="entry name" value="NICOTINAMIDE PHOSPHORIBOSYLTRANSFERASE"/>
    <property type="match status" value="1"/>
</dbReference>
<protein>
    <recommendedName>
        <fullName evidence="7">Nicotinamide phosphoribosyltransferase</fullName>
        <ecNumber evidence="6">2.4.2.12</ecNumber>
    </recommendedName>
</protein>
<dbReference type="SUPFAM" id="SSF51690">
    <property type="entry name" value="Nicotinate/Quinolinate PRTase C-terminal domain-like"/>
    <property type="match status" value="1"/>
</dbReference>
<comment type="similarity">
    <text evidence="1">Belongs to the NAPRTase family.</text>
</comment>
<dbReference type="Pfam" id="PF04095">
    <property type="entry name" value="NAPRTase"/>
    <property type="match status" value="1"/>
</dbReference>
<dbReference type="Proteomes" id="UP000562027">
    <property type="component" value="Unassembled WGS sequence"/>
</dbReference>
<evidence type="ECO:0000256" key="5">
    <source>
        <dbReference type="ARBA" id="ARBA00035007"/>
    </source>
</evidence>
<comment type="pathway">
    <text evidence="5">Cofactor biosynthesis; NAD(+) biosynthesis; nicotinamide D-ribonucleotide from 5-phospho-alpha-D-ribose 1-diphosphate and nicotinamide: step 1/1.</text>
</comment>
<evidence type="ECO:0000313" key="10">
    <source>
        <dbReference type="Proteomes" id="UP000562027"/>
    </source>
</evidence>
<keyword evidence="10" id="KW-1185">Reference proteome</keyword>
<dbReference type="InterPro" id="IPR016471">
    <property type="entry name" value="Nicotinamide_PRibTrfase"/>
</dbReference>
<dbReference type="GO" id="GO:0047280">
    <property type="term" value="F:nicotinamide phosphoribosyltransferase activity"/>
    <property type="evidence" value="ECO:0007669"/>
    <property type="project" value="UniProtKB-EC"/>
</dbReference>
<evidence type="ECO:0000256" key="4">
    <source>
        <dbReference type="ARBA" id="ARBA00022679"/>
    </source>
</evidence>
<keyword evidence="2" id="KW-0662">Pyridine nucleotide biosynthesis</keyword>
<dbReference type="EMBL" id="JACHLP010000012">
    <property type="protein sequence ID" value="MBB4845902.1"/>
    <property type="molecule type" value="Genomic_DNA"/>
</dbReference>
<comment type="caution">
    <text evidence="9">The sequence shown here is derived from an EMBL/GenBank/DDBJ whole genome shotgun (WGS) entry which is preliminary data.</text>
</comment>
<dbReference type="GO" id="GO:0009435">
    <property type="term" value="P:NAD+ biosynthetic process"/>
    <property type="evidence" value="ECO:0007669"/>
    <property type="project" value="InterPro"/>
</dbReference>
<keyword evidence="3 9" id="KW-0328">Glycosyltransferase</keyword>
<reference evidence="9 10" key="1">
    <citation type="submission" date="2020-08" db="EMBL/GenBank/DDBJ databases">
        <title>Functional genomics of gut bacteria from endangered species of beetles.</title>
        <authorList>
            <person name="Carlos-Shanley C."/>
        </authorList>
    </citation>
    <scope>NUCLEOTIDE SEQUENCE [LARGE SCALE GENOMIC DNA]</scope>
    <source>
        <strain evidence="9 10">S00239</strain>
    </source>
</reference>
<evidence type="ECO:0000313" key="9">
    <source>
        <dbReference type="EMBL" id="MBB4845902.1"/>
    </source>
</evidence>